<keyword evidence="4 5" id="KW-0802">TPR repeat</keyword>
<evidence type="ECO:0000256" key="2">
    <source>
        <dbReference type="ARBA" id="ARBA00022737"/>
    </source>
</evidence>
<feature type="transmembrane region" description="Helical" evidence="7">
    <location>
        <begin position="97"/>
        <end position="115"/>
    </location>
</feature>
<dbReference type="SMART" id="SM00028">
    <property type="entry name" value="TPR"/>
    <property type="match status" value="2"/>
</dbReference>
<feature type="transmembrane region" description="Helical" evidence="7">
    <location>
        <begin position="5"/>
        <end position="23"/>
    </location>
</feature>
<sequence length="318" mass="36774">MNFWIICLLITFVAALIGFYPLWRSKSSDISTDHVRDELNKAFYFNRLKEIQEDEEQGLLDNLEQSKLELQQNLLQDIPKQETEVLSNNVDKHFGKVWALCGFLSLLIIALPVYLKVGSWQEQEMLEKTVVNLPYFYQRIDDLKGKPLTNDELNQFIFALRVKLQQNPDDALGWWRLGELATKQSKMRLAMNSYERAYKLDPKNNAFALSYARYLMFSKSNVDKANGISIVRSVLRKDHTNMQALGLLAFQYFSDQDYRMAAATWALMIQLLPPNDPRVPVLEKSLMTAQAQLQAQELGDKEDAQRIKANKEAQQAQK</sequence>
<evidence type="ECO:0000313" key="9">
    <source>
        <dbReference type="EMBL" id="VEJ09624.1"/>
    </source>
</evidence>
<dbReference type="InterPro" id="IPR019734">
    <property type="entry name" value="TPR_rpt"/>
</dbReference>
<dbReference type="PROSITE" id="PS50005">
    <property type="entry name" value="TPR"/>
    <property type="match status" value="1"/>
</dbReference>
<dbReference type="Pfam" id="PF23914">
    <property type="entry name" value="TPR_CcmH_CycH"/>
    <property type="match status" value="1"/>
</dbReference>
<keyword evidence="7" id="KW-1133">Transmembrane helix</keyword>
<dbReference type="Proteomes" id="UP000279799">
    <property type="component" value="Chromosome"/>
</dbReference>
<evidence type="ECO:0000256" key="6">
    <source>
        <dbReference type="SAM" id="MobiDB-lite"/>
    </source>
</evidence>
<evidence type="ECO:0000256" key="4">
    <source>
        <dbReference type="ARBA" id="ARBA00022803"/>
    </source>
</evidence>
<dbReference type="EMBL" id="LR134510">
    <property type="protein sequence ID" value="VEJ09624.1"/>
    <property type="molecule type" value="Genomic_DNA"/>
</dbReference>
<keyword evidence="7" id="KW-0812">Transmembrane</keyword>
<evidence type="ECO:0000256" key="5">
    <source>
        <dbReference type="PROSITE-ProRule" id="PRU00339"/>
    </source>
</evidence>
<dbReference type="InterPro" id="IPR011990">
    <property type="entry name" value="TPR-like_helical_dom_sf"/>
</dbReference>
<evidence type="ECO:0000256" key="7">
    <source>
        <dbReference type="SAM" id="Phobius"/>
    </source>
</evidence>
<organism evidence="9 10">
    <name type="scientific">Actinobacillus delphinicola</name>
    <dbReference type="NCBI Taxonomy" id="51161"/>
    <lineage>
        <taxon>Bacteria</taxon>
        <taxon>Pseudomonadati</taxon>
        <taxon>Pseudomonadota</taxon>
        <taxon>Gammaproteobacteria</taxon>
        <taxon>Pasteurellales</taxon>
        <taxon>Pasteurellaceae</taxon>
        <taxon>Actinobacillus</taxon>
    </lineage>
</organism>
<dbReference type="GO" id="GO:0005886">
    <property type="term" value="C:plasma membrane"/>
    <property type="evidence" value="ECO:0007669"/>
    <property type="project" value="TreeGrafter"/>
</dbReference>
<accession>A0A448TUG2</accession>
<feature type="compositionally biased region" description="Basic and acidic residues" evidence="6">
    <location>
        <begin position="298"/>
        <end position="311"/>
    </location>
</feature>
<keyword evidence="7" id="KW-0472">Membrane</keyword>
<keyword evidence="2" id="KW-0677">Repeat</keyword>
<feature type="repeat" description="TPR" evidence="5">
    <location>
        <begin position="171"/>
        <end position="204"/>
    </location>
</feature>
<evidence type="ECO:0000256" key="3">
    <source>
        <dbReference type="ARBA" id="ARBA00022748"/>
    </source>
</evidence>
<dbReference type="InterPro" id="IPR056413">
    <property type="entry name" value="TPR_CcmH_CycH"/>
</dbReference>
<proteinExistence type="predicted"/>
<keyword evidence="3" id="KW-0201">Cytochrome c-type biogenesis</keyword>
<dbReference type="OrthoDB" id="9776053at2"/>
<reference evidence="9 10" key="1">
    <citation type="submission" date="2018-12" db="EMBL/GenBank/DDBJ databases">
        <authorList>
            <consortium name="Pathogen Informatics"/>
        </authorList>
    </citation>
    <scope>NUCLEOTIDE SEQUENCE [LARGE SCALE GENOMIC DNA]</scope>
    <source>
        <strain evidence="9 10">NCTC12871</strain>
    </source>
</reference>
<dbReference type="Gene3D" id="1.25.40.10">
    <property type="entry name" value="Tetratricopeptide repeat domain"/>
    <property type="match status" value="1"/>
</dbReference>
<dbReference type="PANTHER" id="PTHR47870:SF1">
    <property type="entry name" value="CYTOCHROME C-TYPE BIOGENESIS PROTEIN CCMH"/>
    <property type="match status" value="1"/>
</dbReference>
<evidence type="ECO:0000259" key="8">
    <source>
        <dbReference type="Pfam" id="PF23914"/>
    </source>
</evidence>
<keyword evidence="10" id="KW-1185">Reference proteome</keyword>
<gene>
    <name evidence="9" type="primary">ccmH_2</name>
    <name evidence="9" type="ORF">NCTC12871_01096</name>
</gene>
<dbReference type="InterPro" id="IPR051263">
    <property type="entry name" value="C-type_cytochrome_biogenesis"/>
</dbReference>
<evidence type="ECO:0000256" key="1">
    <source>
        <dbReference type="ARBA" id="ARBA00004196"/>
    </source>
</evidence>
<dbReference type="SUPFAM" id="SSF48452">
    <property type="entry name" value="TPR-like"/>
    <property type="match status" value="1"/>
</dbReference>
<dbReference type="GO" id="GO:0030313">
    <property type="term" value="C:cell envelope"/>
    <property type="evidence" value="ECO:0007669"/>
    <property type="project" value="UniProtKB-SubCell"/>
</dbReference>
<dbReference type="InterPro" id="IPR017560">
    <property type="entry name" value="Cyt_c_biogenesis_CcmI"/>
</dbReference>
<dbReference type="KEGG" id="adp:NCTC12871_01096"/>
<evidence type="ECO:0000313" key="10">
    <source>
        <dbReference type="Proteomes" id="UP000279799"/>
    </source>
</evidence>
<protein>
    <submittedName>
        <fullName evidence="9">NrfG protein</fullName>
    </submittedName>
</protein>
<feature type="domain" description="Cytochrome c-type biogenesis protein H TPR" evidence="8">
    <location>
        <begin position="123"/>
        <end position="279"/>
    </location>
</feature>
<name>A0A448TUG2_9PAST</name>
<dbReference type="PANTHER" id="PTHR47870">
    <property type="entry name" value="CYTOCHROME C-TYPE BIOGENESIS PROTEIN CCMH"/>
    <property type="match status" value="1"/>
</dbReference>
<feature type="region of interest" description="Disordered" evidence="6">
    <location>
        <begin position="298"/>
        <end position="318"/>
    </location>
</feature>
<comment type="subcellular location">
    <subcellularLocation>
        <location evidence="1">Cell envelope</location>
    </subcellularLocation>
</comment>
<dbReference type="AlphaFoldDB" id="A0A448TUG2"/>
<dbReference type="GO" id="GO:0017004">
    <property type="term" value="P:cytochrome complex assembly"/>
    <property type="evidence" value="ECO:0007669"/>
    <property type="project" value="UniProtKB-KW"/>
</dbReference>
<dbReference type="NCBIfam" id="TIGR03142">
    <property type="entry name" value="cytochro_ccmI"/>
    <property type="match status" value="1"/>
</dbReference>